<dbReference type="InterPro" id="IPR016024">
    <property type="entry name" value="ARM-type_fold"/>
</dbReference>
<feature type="compositionally biased region" description="Low complexity" evidence="5">
    <location>
        <begin position="40"/>
        <end position="54"/>
    </location>
</feature>
<dbReference type="PANTHER" id="PTHR12363:SF33">
    <property type="entry name" value="IMPORTIN-13"/>
    <property type="match status" value="1"/>
</dbReference>
<evidence type="ECO:0000256" key="2">
    <source>
        <dbReference type="ARBA" id="ARBA00007991"/>
    </source>
</evidence>
<dbReference type="Pfam" id="PF24138">
    <property type="entry name" value="TPR_TNPO3_IPO13_2nd"/>
    <property type="match status" value="1"/>
</dbReference>
<feature type="region of interest" description="Disordered" evidence="5">
    <location>
        <begin position="90"/>
        <end position="231"/>
    </location>
</feature>
<name>A0A9D3S2I3_ANGAN</name>
<dbReference type="InterPro" id="IPR011989">
    <property type="entry name" value="ARM-like"/>
</dbReference>
<dbReference type="SUPFAM" id="SSF48371">
    <property type="entry name" value="ARM repeat"/>
    <property type="match status" value="1"/>
</dbReference>
<feature type="compositionally biased region" description="Basic residues" evidence="5">
    <location>
        <begin position="214"/>
        <end position="231"/>
    </location>
</feature>
<gene>
    <name evidence="6" type="ORF">ANANG_G00077650</name>
</gene>
<reference evidence="6" key="1">
    <citation type="submission" date="2021-01" db="EMBL/GenBank/DDBJ databases">
        <title>A chromosome-scale assembly of European eel, Anguilla anguilla.</title>
        <authorList>
            <person name="Henkel C."/>
            <person name="Jong-Raadsen S.A."/>
            <person name="Dufour S."/>
            <person name="Weltzien F.-A."/>
            <person name="Palstra A.P."/>
            <person name="Pelster B."/>
            <person name="Spaink H.P."/>
            <person name="Van Den Thillart G.E."/>
            <person name="Jansen H."/>
            <person name="Zahm M."/>
            <person name="Klopp C."/>
            <person name="Cedric C."/>
            <person name="Louis A."/>
            <person name="Berthelot C."/>
            <person name="Parey E."/>
            <person name="Roest Crollius H."/>
            <person name="Montfort J."/>
            <person name="Robinson-Rechavi M."/>
            <person name="Bucao C."/>
            <person name="Bouchez O."/>
            <person name="Gislard M."/>
            <person name="Lluch J."/>
            <person name="Milhes M."/>
            <person name="Lampietro C."/>
            <person name="Lopez Roques C."/>
            <person name="Donnadieu C."/>
            <person name="Braasch I."/>
            <person name="Desvignes T."/>
            <person name="Postlethwait J."/>
            <person name="Bobe J."/>
            <person name="Guiguen Y."/>
            <person name="Dirks R."/>
        </authorList>
    </citation>
    <scope>NUCLEOTIDE SEQUENCE</scope>
    <source>
        <strain evidence="6">Tag_6206</strain>
        <tissue evidence="6">Liver</tissue>
    </source>
</reference>
<comment type="similarity">
    <text evidence="2">Belongs to the importin beta family.</text>
</comment>
<dbReference type="Pfam" id="PF18773">
    <property type="entry name" value="Importin_rep"/>
    <property type="match status" value="1"/>
</dbReference>
<evidence type="ECO:0000313" key="6">
    <source>
        <dbReference type="EMBL" id="KAG5850001.1"/>
    </source>
</evidence>
<feature type="compositionally biased region" description="Low complexity" evidence="5">
    <location>
        <begin position="125"/>
        <end position="145"/>
    </location>
</feature>
<dbReference type="Gene3D" id="1.25.10.10">
    <property type="entry name" value="Leucine-rich Repeat Variant"/>
    <property type="match status" value="1"/>
</dbReference>
<evidence type="ECO:0000256" key="4">
    <source>
        <dbReference type="ARBA" id="ARBA00023242"/>
    </source>
</evidence>
<keyword evidence="3" id="KW-0813">Transport</keyword>
<dbReference type="GO" id="GO:0006606">
    <property type="term" value="P:protein import into nucleus"/>
    <property type="evidence" value="ECO:0007669"/>
    <property type="project" value="TreeGrafter"/>
</dbReference>
<keyword evidence="7" id="KW-1185">Reference proteome</keyword>
<dbReference type="InterPro" id="IPR051345">
    <property type="entry name" value="Importin_beta-like_NTR"/>
</dbReference>
<dbReference type="GO" id="GO:0005634">
    <property type="term" value="C:nucleus"/>
    <property type="evidence" value="ECO:0007669"/>
    <property type="project" value="UniProtKB-SubCell"/>
</dbReference>
<feature type="compositionally biased region" description="Gly residues" evidence="5">
    <location>
        <begin position="154"/>
        <end position="163"/>
    </location>
</feature>
<accession>A0A9D3S2I3</accession>
<feature type="region of interest" description="Disordered" evidence="5">
    <location>
        <begin position="12"/>
        <end position="62"/>
    </location>
</feature>
<keyword evidence="4" id="KW-0539">Nucleus</keyword>
<dbReference type="EMBL" id="JAFIRN010000004">
    <property type="protein sequence ID" value="KAG5850001.1"/>
    <property type="molecule type" value="Genomic_DNA"/>
</dbReference>
<organism evidence="6 7">
    <name type="scientific">Anguilla anguilla</name>
    <name type="common">European freshwater eel</name>
    <name type="synonym">Muraena anguilla</name>
    <dbReference type="NCBI Taxonomy" id="7936"/>
    <lineage>
        <taxon>Eukaryota</taxon>
        <taxon>Metazoa</taxon>
        <taxon>Chordata</taxon>
        <taxon>Craniata</taxon>
        <taxon>Vertebrata</taxon>
        <taxon>Euteleostomi</taxon>
        <taxon>Actinopterygii</taxon>
        <taxon>Neopterygii</taxon>
        <taxon>Teleostei</taxon>
        <taxon>Anguilliformes</taxon>
        <taxon>Anguillidae</taxon>
        <taxon>Anguilla</taxon>
    </lineage>
</organism>
<feature type="compositionally biased region" description="Low complexity" evidence="5">
    <location>
        <begin position="173"/>
        <end position="188"/>
    </location>
</feature>
<dbReference type="AlphaFoldDB" id="A0A9D3S2I3"/>
<dbReference type="PANTHER" id="PTHR12363">
    <property type="entry name" value="TRANSPORTIN 3 AND IMPORTIN 13"/>
    <property type="match status" value="1"/>
</dbReference>
<comment type="subcellular location">
    <subcellularLocation>
        <location evidence="1">Nucleus</location>
    </subcellularLocation>
</comment>
<evidence type="ECO:0000256" key="3">
    <source>
        <dbReference type="ARBA" id="ARBA00022448"/>
    </source>
</evidence>
<evidence type="ECO:0000313" key="7">
    <source>
        <dbReference type="Proteomes" id="UP001044222"/>
    </source>
</evidence>
<protein>
    <submittedName>
        <fullName evidence="6">Uncharacterized protein</fullName>
    </submittedName>
</protein>
<comment type="caution">
    <text evidence="6">The sequence shown here is derived from an EMBL/GenBank/DDBJ whole genome shotgun (WGS) entry which is preliminary data.</text>
</comment>
<dbReference type="InterPro" id="IPR057941">
    <property type="entry name" value="TPR_TNPO3_IPO13_2nd"/>
</dbReference>
<dbReference type="GO" id="GO:0005737">
    <property type="term" value="C:cytoplasm"/>
    <property type="evidence" value="ECO:0007669"/>
    <property type="project" value="TreeGrafter"/>
</dbReference>
<dbReference type="InterPro" id="IPR040709">
    <property type="entry name" value="Importin_rep_1"/>
</dbReference>
<proteinExistence type="inferred from homology"/>
<sequence length="432" mass="46604">MTPILTIRTWPRSGSCKPRCPHRPGSSAGLCSARTRSRRSSTSGRAPSTPRSRATGGHPGRAVRLAEDPALLADRPLRLGLQDGADPAVRGAGLAGAQHDAGGVAGRGHGDGAHVPGGGRRGGRARPLPGAPGAAHRAARGVPDQPAAPVPQGPGAGGPGPGVGLRLPPAPAAPAAGRLPRPGEGPRAQVPLQLGAAGRAPERERGPGGGQLRRAGRPRALRHRRGGHRQRHLPARLPERYVNTLLKLVPQVLQLQEQLREAVQNGDMETSHGICRIAVALGENHSRALLEQVEHWQGFLALVNMIMFCTGIPGHYPVNETTSSLTLTFWYTLQDDIMSFEAEKRAVYLQVYRPVYFQLVDVLLHKAQFPTDEEYASWSSDEKEQFRIYRVDISDTLMYVYETLGAELLSNLYDKLGRLLTNTEQPMSWQAH</sequence>
<dbReference type="Proteomes" id="UP001044222">
    <property type="component" value="Unassembled WGS sequence"/>
</dbReference>
<evidence type="ECO:0000256" key="1">
    <source>
        <dbReference type="ARBA" id="ARBA00004123"/>
    </source>
</evidence>
<evidence type="ECO:0000256" key="5">
    <source>
        <dbReference type="SAM" id="MobiDB-lite"/>
    </source>
</evidence>